<comment type="caution">
    <text evidence="1">The sequence shown here is derived from an EMBL/GenBank/DDBJ whole genome shotgun (WGS) entry which is preliminary data.</text>
</comment>
<protein>
    <submittedName>
        <fullName evidence="1">Uncharacterized protein</fullName>
    </submittedName>
</protein>
<accession>A0AAV4ET61</accession>
<dbReference type="EMBL" id="BMAT01010958">
    <property type="protein sequence ID" value="GFR63946.1"/>
    <property type="molecule type" value="Genomic_DNA"/>
</dbReference>
<evidence type="ECO:0000313" key="1">
    <source>
        <dbReference type="EMBL" id="GFR63946.1"/>
    </source>
</evidence>
<evidence type="ECO:0000313" key="2">
    <source>
        <dbReference type="Proteomes" id="UP000762676"/>
    </source>
</evidence>
<organism evidence="1 2">
    <name type="scientific">Elysia marginata</name>
    <dbReference type="NCBI Taxonomy" id="1093978"/>
    <lineage>
        <taxon>Eukaryota</taxon>
        <taxon>Metazoa</taxon>
        <taxon>Spiralia</taxon>
        <taxon>Lophotrochozoa</taxon>
        <taxon>Mollusca</taxon>
        <taxon>Gastropoda</taxon>
        <taxon>Heterobranchia</taxon>
        <taxon>Euthyneura</taxon>
        <taxon>Panpulmonata</taxon>
        <taxon>Sacoglossa</taxon>
        <taxon>Placobranchoidea</taxon>
        <taxon>Plakobranchidae</taxon>
        <taxon>Elysia</taxon>
    </lineage>
</organism>
<sequence>MSSRYYRVLLYHQFIPACPDEAHVATTPCNDAATGRPATKISSRLNILVCRWCIGAPAQPVYIEWSTSVPLADQETRNPFTLNGPPVYHEFRHRCKSPLRVEEPRQRYILPTWAKLTQVGIASCMPALTHAARGLAFNR</sequence>
<gene>
    <name evidence="1" type="ORF">ElyMa_005494500</name>
</gene>
<keyword evidence="2" id="KW-1185">Reference proteome</keyword>
<proteinExistence type="predicted"/>
<reference evidence="1 2" key="1">
    <citation type="journal article" date="2021" name="Elife">
        <title>Chloroplast acquisition without the gene transfer in kleptoplastic sea slugs, Plakobranchus ocellatus.</title>
        <authorList>
            <person name="Maeda T."/>
            <person name="Takahashi S."/>
            <person name="Yoshida T."/>
            <person name="Shimamura S."/>
            <person name="Takaki Y."/>
            <person name="Nagai Y."/>
            <person name="Toyoda A."/>
            <person name="Suzuki Y."/>
            <person name="Arimoto A."/>
            <person name="Ishii H."/>
            <person name="Satoh N."/>
            <person name="Nishiyama T."/>
            <person name="Hasebe M."/>
            <person name="Maruyama T."/>
            <person name="Minagawa J."/>
            <person name="Obokata J."/>
            <person name="Shigenobu S."/>
        </authorList>
    </citation>
    <scope>NUCLEOTIDE SEQUENCE [LARGE SCALE GENOMIC DNA]</scope>
</reference>
<name>A0AAV4ET61_9GAST</name>
<dbReference type="Proteomes" id="UP000762676">
    <property type="component" value="Unassembled WGS sequence"/>
</dbReference>
<dbReference type="AlphaFoldDB" id="A0AAV4ET61"/>